<evidence type="ECO:0000313" key="2">
    <source>
        <dbReference type="EMBL" id="GFA99421.1"/>
    </source>
</evidence>
<protein>
    <submittedName>
        <fullName evidence="2">Uncharacterized protein</fullName>
    </submittedName>
</protein>
<dbReference type="EMBL" id="BKCJ010529479">
    <property type="protein sequence ID" value="GFA99421.1"/>
    <property type="molecule type" value="Genomic_DNA"/>
</dbReference>
<organism evidence="2">
    <name type="scientific">Tanacetum cinerariifolium</name>
    <name type="common">Dalmatian daisy</name>
    <name type="synonym">Chrysanthemum cinerariifolium</name>
    <dbReference type="NCBI Taxonomy" id="118510"/>
    <lineage>
        <taxon>Eukaryota</taxon>
        <taxon>Viridiplantae</taxon>
        <taxon>Streptophyta</taxon>
        <taxon>Embryophyta</taxon>
        <taxon>Tracheophyta</taxon>
        <taxon>Spermatophyta</taxon>
        <taxon>Magnoliopsida</taxon>
        <taxon>eudicotyledons</taxon>
        <taxon>Gunneridae</taxon>
        <taxon>Pentapetalae</taxon>
        <taxon>asterids</taxon>
        <taxon>campanulids</taxon>
        <taxon>Asterales</taxon>
        <taxon>Asteraceae</taxon>
        <taxon>Asteroideae</taxon>
        <taxon>Anthemideae</taxon>
        <taxon>Anthemidinae</taxon>
        <taxon>Tanacetum</taxon>
    </lineage>
</organism>
<sequence>WWLWRLWWSSMEVVRWCGGWEWRWYCGGDKDGVPTVEWRLRWWRGGEGNRLWVGVMEAGRHVVESGVWDRIDRVTRNIFGFAENARRKSFSAAEVVAGGGGGWSVVGR</sequence>
<comment type="caution">
    <text evidence="2">The sequence shown here is derived from an EMBL/GenBank/DDBJ whole genome shotgun (WGS) entry which is preliminary data.</text>
</comment>
<dbReference type="AlphaFoldDB" id="A0A699KKC6"/>
<keyword evidence="1" id="KW-0732">Signal</keyword>
<feature type="chain" id="PRO_5025346681" evidence="1">
    <location>
        <begin position="20"/>
        <end position="108"/>
    </location>
</feature>
<accession>A0A699KKC6</accession>
<name>A0A699KKC6_TANCI</name>
<feature type="non-terminal residue" evidence="2">
    <location>
        <position position="1"/>
    </location>
</feature>
<gene>
    <name evidence="2" type="ORF">Tci_671393</name>
</gene>
<proteinExistence type="predicted"/>
<reference evidence="2" key="1">
    <citation type="journal article" date="2019" name="Sci. Rep.">
        <title>Draft genome of Tanacetum cinerariifolium, the natural source of mosquito coil.</title>
        <authorList>
            <person name="Yamashiro T."/>
            <person name="Shiraishi A."/>
            <person name="Satake H."/>
            <person name="Nakayama K."/>
        </authorList>
    </citation>
    <scope>NUCLEOTIDE SEQUENCE</scope>
</reference>
<evidence type="ECO:0000256" key="1">
    <source>
        <dbReference type="SAM" id="SignalP"/>
    </source>
</evidence>
<feature type="signal peptide" evidence="1">
    <location>
        <begin position="1"/>
        <end position="19"/>
    </location>
</feature>